<dbReference type="InterPro" id="IPR017970">
    <property type="entry name" value="Homeobox_CS"/>
</dbReference>
<dbReference type="EMBL" id="CAXLJM020000051">
    <property type="protein sequence ID" value="CAL8114974.1"/>
    <property type="molecule type" value="Genomic_DNA"/>
</dbReference>
<comment type="subcellular location">
    <subcellularLocation>
        <location evidence="1 5 6">Nucleus</location>
    </subcellularLocation>
</comment>
<comment type="caution">
    <text evidence="9">The sequence shown here is derived from an EMBL/GenBank/DDBJ whole genome shotgun (WGS) entry which is preliminary data.</text>
</comment>
<feature type="domain" description="Homeobox" evidence="8">
    <location>
        <begin position="201"/>
        <end position="261"/>
    </location>
</feature>
<evidence type="ECO:0000313" key="9">
    <source>
        <dbReference type="EMBL" id="CAL8114974.1"/>
    </source>
</evidence>
<dbReference type="PRINTS" id="PR00024">
    <property type="entry name" value="HOMEOBOX"/>
</dbReference>
<evidence type="ECO:0000256" key="6">
    <source>
        <dbReference type="RuleBase" id="RU000682"/>
    </source>
</evidence>
<evidence type="ECO:0000256" key="7">
    <source>
        <dbReference type="SAM" id="MobiDB-lite"/>
    </source>
</evidence>
<sequence length="424" mass="47076">MNTLDQIWSNDALQNYGGTNYDPSFVRHERAFIPGTAVPTNQNNILPTFSTSEYRQNPDFYGLPGLVSSQTHSFNPSIITSPHVAHLTSLCSPFNQESAGPAAFKSAPGIGRDIESGELRSKETHFYRPSFRYHNEGTRATCRLVQHSSESQNELQRRGDNVIGASTYICPGSSQISSSGSNNSHHLKGNKDSVASHSTSKIKRKPRVLFSQAQVLELERRFKLQRYLSANERDSLARTLKLTPNQVKIWFQNRRYKSKKSSSSAVSSTSSCLPEMCSKLPHHTQQRHSQNDRNFYSHPVSTVTTPPQSLASTASPHNTVASQLSMGCVNTLSITSSPNDMCNVISKGSSSYEQLEIPNALVSEARLPENYMNIPLACQKPSEISIHTQSRPQHLLRCAEGDDQAGYIIMAAHPQHMNPYMQPN</sequence>
<dbReference type="Proteomes" id="UP001642540">
    <property type="component" value="Unassembled WGS sequence"/>
</dbReference>
<feature type="compositionally biased region" description="Low complexity" evidence="7">
    <location>
        <begin position="174"/>
        <end position="184"/>
    </location>
</feature>
<evidence type="ECO:0000256" key="5">
    <source>
        <dbReference type="PROSITE-ProRule" id="PRU00108"/>
    </source>
</evidence>
<dbReference type="InterPro" id="IPR050394">
    <property type="entry name" value="Homeobox_NK-like"/>
</dbReference>
<evidence type="ECO:0000256" key="3">
    <source>
        <dbReference type="ARBA" id="ARBA00023155"/>
    </source>
</evidence>
<accession>A0ABP1R039</accession>
<keyword evidence="4 5" id="KW-0539">Nucleus</keyword>
<feature type="region of interest" description="Disordered" evidence="7">
    <location>
        <begin position="280"/>
        <end position="315"/>
    </location>
</feature>
<keyword evidence="3 5" id="KW-0371">Homeobox</keyword>
<evidence type="ECO:0000256" key="4">
    <source>
        <dbReference type="ARBA" id="ARBA00023242"/>
    </source>
</evidence>
<evidence type="ECO:0000256" key="2">
    <source>
        <dbReference type="ARBA" id="ARBA00023125"/>
    </source>
</evidence>
<name>A0ABP1R039_9HEXA</name>
<organism evidence="9 10">
    <name type="scientific">Orchesella dallaii</name>
    <dbReference type="NCBI Taxonomy" id="48710"/>
    <lineage>
        <taxon>Eukaryota</taxon>
        <taxon>Metazoa</taxon>
        <taxon>Ecdysozoa</taxon>
        <taxon>Arthropoda</taxon>
        <taxon>Hexapoda</taxon>
        <taxon>Collembola</taxon>
        <taxon>Entomobryomorpha</taxon>
        <taxon>Entomobryoidea</taxon>
        <taxon>Orchesellidae</taxon>
        <taxon>Orchesellinae</taxon>
        <taxon>Orchesella</taxon>
    </lineage>
</organism>
<evidence type="ECO:0000313" key="10">
    <source>
        <dbReference type="Proteomes" id="UP001642540"/>
    </source>
</evidence>
<evidence type="ECO:0000256" key="1">
    <source>
        <dbReference type="ARBA" id="ARBA00004123"/>
    </source>
</evidence>
<feature type="compositionally biased region" description="Polar residues" evidence="7">
    <location>
        <begin position="299"/>
        <end position="315"/>
    </location>
</feature>
<reference evidence="9 10" key="1">
    <citation type="submission" date="2024-08" db="EMBL/GenBank/DDBJ databases">
        <authorList>
            <person name="Cucini C."/>
            <person name="Frati F."/>
        </authorList>
    </citation>
    <scope>NUCLEOTIDE SEQUENCE [LARGE SCALE GENOMIC DNA]</scope>
</reference>
<dbReference type="InterPro" id="IPR009057">
    <property type="entry name" value="Homeodomain-like_sf"/>
</dbReference>
<dbReference type="Gene3D" id="1.10.10.60">
    <property type="entry name" value="Homeodomain-like"/>
    <property type="match status" value="1"/>
</dbReference>
<dbReference type="InterPro" id="IPR001356">
    <property type="entry name" value="HD"/>
</dbReference>
<protein>
    <recommendedName>
        <fullName evidence="8">Homeobox domain-containing protein</fullName>
    </recommendedName>
</protein>
<evidence type="ECO:0000259" key="8">
    <source>
        <dbReference type="PROSITE" id="PS50071"/>
    </source>
</evidence>
<dbReference type="SMART" id="SM00389">
    <property type="entry name" value="HOX"/>
    <property type="match status" value="1"/>
</dbReference>
<proteinExistence type="predicted"/>
<dbReference type="Pfam" id="PF00046">
    <property type="entry name" value="Homeodomain"/>
    <property type="match status" value="1"/>
</dbReference>
<feature type="region of interest" description="Disordered" evidence="7">
    <location>
        <begin position="174"/>
        <end position="202"/>
    </location>
</feature>
<dbReference type="PANTHER" id="PTHR24340">
    <property type="entry name" value="HOMEOBOX PROTEIN NKX"/>
    <property type="match status" value="1"/>
</dbReference>
<dbReference type="PROSITE" id="PS50071">
    <property type="entry name" value="HOMEOBOX_2"/>
    <property type="match status" value="1"/>
</dbReference>
<feature type="DNA-binding region" description="Homeobox" evidence="5">
    <location>
        <begin position="203"/>
        <end position="262"/>
    </location>
</feature>
<dbReference type="SUPFAM" id="SSF46689">
    <property type="entry name" value="Homeodomain-like"/>
    <property type="match status" value="1"/>
</dbReference>
<dbReference type="PROSITE" id="PS00027">
    <property type="entry name" value="HOMEOBOX_1"/>
    <property type="match status" value="1"/>
</dbReference>
<keyword evidence="10" id="KW-1185">Reference proteome</keyword>
<keyword evidence="2 5" id="KW-0238">DNA-binding</keyword>
<dbReference type="CDD" id="cd00086">
    <property type="entry name" value="homeodomain"/>
    <property type="match status" value="1"/>
</dbReference>
<gene>
    <name evidence="9" type="ORF">ODALV1_LOCUS16684</name>
</gene>
<dbReference type="InterPro" id="IPR020479">
    <property type="entry name" value="HD_metazoa"/>
</dbReference>